<protein>
    <submittedName>
        <fullName evidence="2">Uncharacterized protein</fullName>
    </submittedName>
</protein>
<evidence type="ECO:0000313" key="2">
    <source>
        <dbReference type="EMBL" id="MST73760.1"/>
    </source>
</evidence>
<evidence type="ECO:0000256" key="1">
    <source>
        <dbReference type="SAM" id="MobiDB-lite"/>
    </source>
</evidence>
<gene>
    <name evidence="2" type="ORF">FYJ75_01760</name>
</gene>
<feature type="compositionally biased region" description="Polar residues" evidence="1">
    <location>
        <begin position="38"/>
        <end position="48"/>
    </location>
</feature>
<evidence type="ECO:0000313" key="3">
    <source>
        <dbReference type="Proteomes" id="UP000474024"/>
    </source>
</evidence>
<reference evidence="2 3" key="1">
    <citation type="submission" date="2019-08" db="EMBL/GenBank/DDBJ databases">
        <title>In-depth cultivation of the pig gut microbiome towards novel bacterial diversity and tailored functional studies.</title>
        <authorList>
            <person name="Wylensek D."/>
            <person name="Hitch T.C.A."/>
            <person name="Clavel T."/>
        </authorList>
    </citation>
    <scope>NUCLEOTIDE SEQUENCE [LARGE SCALE GENOMIC DNA]</scope>
    <source>
        <strain evidence="2 3">MUC/MUC-530-WT-4D</strain>
    </source>
</reference>
<comment type="caution">
    <text evidence="2">The sequence shown here is derived from an EMBL/GenBank/DDBJ whole genome shotgun (WGS) entry which is preliminary data.</text>
</comment>
<name>A0A6L5YMY8_9FIRM</name>
<dbReference type="AlphaFoldDB" id="A0A6L5YMY8"/>
<accession>A0A6L5YMY8</accession>
<dbReference type="Proteomes" id="UP000474024">
    <property type="component" value="Unassembled WGS sequence"/>
</dbReference>
<sequence>MKKYEKPEAISLSTSAEGIFMASGDTLKTCRFGRTKASAGSDTCQECSKSAGLRSTPLPGEESARKSDFKKCVDHLPSKDEE</sequence>
<feature type="compositionally biased region" description="Basic and acidic residues" evidence="1">
    <location>
        <begin position="62"/>
        <end position="82"/>
    </location>
</feature>
<keyword evidence="3" id="KW-1185">Reference proteome</keyword>
<dbReference type="RefSeq" id="WP_154428226.1">
    <property type="nucleotide sequence ID" value="NZ_VUNI01000002.1"/>
</dbReference>
<proteinExistence type="predicted"/>
<feature type="region of interest" description="Disordered" evidence="1">
    <location>
        <begin position="38"/>
        <end position="82"/>
    </location>
</feature>
<dbReference type="EMBL" id="VUNI01000002">
    <property type="protein sequence ID" value="MST73760.1"/>
    <property type="molecule type" value="Genomic_DNA"/>
</dbReference>
<organism evidence="2 3">
    <name type="scientific">Roseburia porci</name>
    <dbReference type="NCBI Taxonomy" id="2605790"/>
    <lineage>
        <taxon>Bacteria</taxon>
        <taxon>Bacillati</taxon>
        <taxon>Bacillota</taxon>
        <taxon>Clostridia</taxon>
        <taxon>Lachnospirales</taxon>
        <taxon>Lachnospiraceae</taxon>
        <taxon>Roseburia</taxon>
    </lineage>
</organism>